<dbReference type="AlphaFoldDB" id="A0A2T7P2B1"/>
<dbReference type="PANTHER" id="PTHR24035:SF109">
    <property type="entry name" value="PROTEIN DRAPER"/>
    <property type="match status" value="1"/>
</dbReference>
<evidence type="ECO:0000313" key="3">
    <source>
        <dbReference type="Proteomes" id="UP000245119"/>
    </source>
</evidence>
<dbReference type="InterPro" id="IPR000742">
    <property type="entry name" value="EGF"/>
</dbReference>
<name>A0A2T7P2B1_POMCA</name>
<organism evidence="2 3">
    <name type="scientific">Pomacea canaliculata</name>
    <name type="common">Golden apple snail</name>
    <dbReference type="NCBI Taxonomy" id="400727"/>
    <lineage>
        <taxon>Eukaryota</taxon>
        <taxon>Metazoa</taxon>
        <taxon>Spiralia</taxon>
        <taxon>Lophotrochozoa</taxon>
        <taxon>Mollusca</taxon>
        <taxon>Gastropoda</taxon>
        <taxon>Caenogastropoda</taxon>
        <taxon>Architaenioglossa</taxon>
        <taxon>Ampullarioidea</taxon>
        <taxon>Ampullariidae</taxon>
        <taxon>Pomacea</taxon>
    </lineage>
</organism>
<protein>
    <recommendedName>
        <fullName evidence="1">EGF-like domain-containing protein</fullName>
    </recommendedName>
</protein>
<dbReference type="EMBL" id="PZQS01000007">
    <property type="protein sequence ID" value="PVD27562.1"/>
    <property type="molecule type" value="Genomic_DNA"/>
</dbReference>
<dbReference type="PANTHER" id="PTHR24035">
    <property type="entry name" value="MULTIPLE EPIDERMAL GROWTH FACTOR-LIKE DOMAINS PROTEIN"/>
    <property type="match status" value="1"/>
</dbReference>
<dbReference type="Gene3D" id="2.170.300.10">
    <property type="entry name" value="Tie2 ligand-binding domain superfamily"/>
    <property type="match status" value="1"/>
</dbReference>
<keyword evidence="3" id="KW-1185">Reference proteome</keyword>
<comment type="caution">
    <text evidence="2">The sequence shown here is derived from an EMBL/GenBank/DDBJ whole genome shotgun (WGS) entry which is preliminary data.</text>
</comment>
<dbReference type="OrthoDB" id="6063061at2759"/>
<sequence length="822" mass="92631">MDSGTYVQSRGTCTLQVFTHPPKEYMEERCGRNQPYNCNGRYNRFNSMRGLSRRLRVDVEHYLPSGRVTHLTFATADDRHKAFSASLVVVQRANPLTYPLTVRVVAVADISCPANSRTAVDQCVKLKKELIINTDESNYHLGFFSADDDINQQDYNWNYAFGTYVSRPLVKVLEVGDEVALTSATSAIDGWADERIYLYINARIERASCYCDQRRMCGAGGRCRTHLAHCECDPGYMLQDKTCKACPKTRYGPGCERVCDCVNAEYCDNNGNCVCEKGYQGINPFLDRATPIYIVLSVGSTHSLSISFEIIVDEIICQVTLWSGKPGPDGYAWDQRPFAWTGPLRKINWPRTVYRLFYFFSHRVSRIRVNSTTHDMPPSDQQIRADASNNSKAWELCLSQVNLKGASPSAYDLKDFRVPRDSDLHVYLDMKIPPCSKGSLLTSGQWLLYPYTPPMFPICPDFSTLEPIRLRGRMTDTRLIIPARYLPSGILRICNNFTIMETQLGTRRILKCGYVEIQPVNKIIFILKPVTQHPINVLLDTSIVFDAREIYSLEDNETDKQLHGEFNYDWHCNEVTNGVPMRPCGNRFPILKGDPLLQRCRCVYNCLGRANVNDYVKFNCGVPDDLRDEYDMRGEWVVTTTGKSWSGQNLSAISSGTSSTLFLDIIPDVFSAGGTVTFTFKGPLLASDFEPIISDLVFPAGEVNSDESLSYKCVARVEITNRKFYSTIVEQVITVYPMAQSGSTSKDLAKDFAEKLSSPSELGIWENKNTYAVSLADYIQEDASQKADEASGQRRAKLVKAMSGSNPKTLQFDTRMAQPTFP</sequence>
<feature type="domain" description="EGF-like" evidence="1">
    <location>
        <begin position="230"/>
        <end position="243"/>
    </location>
</feature>
<dbReference type="InterPro" id="IPR052108">
    <property type="entry name" value="MEGF/SIB"/>
</dbReference>
<reference evidence="2 3" key="1">
    <citation type="submission" date="2018-04" db="EMBL/GenBank/DDBJ databases">
        <title>The genome of golden apple snail Pomacea canaliculata provides insight into stress tolerance and invasive adaptation.</title>
        <authorList>
            <person name="Liu C."/>
            <person name="Liu B."/>
            <person name="Ren Y."/>
            <person name="Zhang Y."/>
            <person name="Wang H."/>
            <person name="Li S."/>
            <person name="Jiang F."/>
            <person name="Yin L."/>
            <person name="Zhang G."/>
            <person name="Qian W."/>
            <person name="Fan W."/>
        </authorList>
    </citation>
    <scope>NUCLEOTIDE SEQUENCE [LARGE SCALE GENOMIC DNA]</scope>
    <source>
        <strain evidence="2">SZHN2017</strain>
        <tissue evidence="2">Muscle</tissue>
    </source>
</reference>
<proteinExistence type="predicted"/>
<gene>
    <name evidence="2" type="ORF">C0Q70_12724</name>
</gene>
<dbReference type="PROSITE" id="PS01186">
    <property type="entry name" value="EGF_2"/>
    <property type="match status" value="1"/>
</dbReference>
<evidence type="ECO:0000313" key="2">
    <source>
        <dbReference type="EMBL" id="PVD27562.1"/>
    </source>
</evidence>
<dbReference type="Proteomes" id="UP000245119">
    <property type="component" value="Linkage Group LG7"/>
</dbReference>
<evidence type="ECO:0000259" key="1">
    <source>
        <dbReference type="PROSITE" id="PS01186"/>
    </source>
</evidence>
<accession>A0A2T7P2B1</accession>